<dbReference type="Proteomes" id="UP000235388">
    <property type="component" value="Unassembled WGS sequence"/>
</dbReference>
<name>A0A2N5VCG7_9BASI</name>
<accession>A0A2N5VCG7</accession>
<keyword evidence="2" id="KW-1185">Reference proteome</keyword>
<dbReference type="EMBL" id="PGCJ01000109">
    <property type="protein sequence ID" value="PLW47606.1"/>
    <property type="molecule type" value="Genomic_DNA"/>
</dbReference>
<sequence length="155" mass="17299">MGRNPQMTLASYTFFPRSTLLSSISGSLTQTDYSPTTSQPSPPPYEYHIRRIRSIKPHQISHPRHPLHADNTEGRMKSFGVLYIAKVRKDLSCVSETFRVGRRAHLAGHLSGWDYVLGVPIVDVFNASLFPLHADNQREPLEDVNGAGTEAPTTE</sequence>
<reference evidence="1 2" key="1">
    <citation type="submission" date="2017-11" db="EMBL/GenBank/DDBJ databases">
        <title>De novo assembly and phasing of dikaryotic genomes from two isolates of Puccinia coronata f. sp. avenae, the causal agent of oat crown rust.</title>
        <authorList>
            <person name="Miller M.E."/>
            <person name="Zhang Y."/>
            <person name="Omidvar V."/>
            <person name="Sperschneider J."/>
            <person name="Schwessinger B."/>
            <person name="Raley C."/>
            <person name="Palmer J.M."/>
            <person name="Garnica D."/>
            <person name="Upadhyaya N."/>
            <person name="Rathjen J."/>
            <person name="Taylor J.M."/>
            <person name="Park R.F."/>
            <person name="Dodds P.N."/>
            <person name="Hirsch C.D."/>
            <person name="Kianian S.F."/>
            <person name="Figueroa M."/>
        </authorList>
    </citation>
    <scope>NUCLEOTIDE SEQUENCE [LARGE SCALE GENOMIC DNA]</scope>
    <source>
        <strain evidence="1">12NC29</strain>
    </source>
</reference>
<organism evidence="1 2">
    <name type="scientific">Puccinia coronata f. sp. avenae</name>
    <dbReference type="NCBI Taxonomy" id="200324"/>
    <lineage>
        <taxon>Eukaryota</taxon>
        <taxon>Fungi</taxon>
        <taxon>Dikarya</taxon>
        <taxon>Basidiomycota</taxon>
        <taxon>Pucciniomycotina</taxon>
        <taxon>Pucciniomycetes</taxon>
        <taxon>Pucciniales</taxon>
        <taxon>Pucciniaceae</taxon>
        <taxon>Puccinia</taxon>
    </lineage>
</organism>
<evidence type="ECO:0000313" key="1">
    <source>
        <dbReference type="EMBL" id="PLW47606.1"/>
    </source>
</evidence>
<protein>
    <submittedName>
        <fullName evidence="1">Uncharacterized protein</fullName>
    </submittedName>
</protein>
<dbReference type="AlphaFoldDB" id="A0A2N5VCG7"/>
<comment type="caution">
    <text evidence="1">The sequence shown here is derived from an EMBL/GenBank/DDBJ whole genome shotgun (WGS) entry which is preliminary data.</text>
</comment>
<proteinExistence type="predicted"/>
<evidence type="ECO:0000313" key="2">
    <source>
        <dbReference type="Proteomes" id="UP000235388"/>
    </source>
</evidence>
<gene>
    <name evidence="1" type="ORF">PCANC_18680</name>
</gene>